<feature type="chain" id="PRO_5021833966" description="3-keto-alpha-glucoside-1,2-lyase/3-keto-2-hydroxy-glucal hydratase domain-containing protein" evidence="1">
    <location>
        <begin position="20"/>
        <end position="1115"/>
    </location>
</feature>
<dbReference type="GO" id="GO:0016491">
    <property type="term" value="F:oxidoreductase activity"/>
    <property type="evidence" value="ECO:0007669"/>
    <property type="project" value="TreeGrafter"/>
</dbReference>
<dbReference type="PANTHER" id="PTHR12697">
    <property type="entry name" value="PBS LYASE HEAT-LIKE PROTEIN"/>
    <property type="match status" value="1"/>
</dbReference>
<organism evidence="3 4">
    <name type="scientific">Chitinophaga cymbidii</name>
    <dbReference type="NCBI Taxonomy" id="1096750"/>
    <lineage>
        <taxon>Bacteria</taxon>
        <taxon>Pseudomonadati</taxon>
        <taxon>Bacteroidota</taxon>
        <taxon>Chitinophagia</taxon>
        <taxon>Chitinophagales</taxon>
        <taxon>Chitinophagaceae</taxon>
        <taxon>Chitinophaga</taxon>
    </lineage>
</organism>
<sequence>MKKLLLIVACCVLQLAVMAQPKPDMRTTDTKIADLLAQQPAAGKAALQANMEAMAALGEEGITGMAAMMNAPGKGDNTAIEYALGGYSFYVTQAGKEKERAVASAAYCKALQQMADKENKAFIIAQLQQVGDDKAVSFVQPYLLDERLCDPAARTLVKISTPAAKQALLEALPKANGRTQQILAQAIGDARVTNATGELTALLTKGDPMLAKTAMYALSQLASPASASAAAKSGYKYDVTNATSSYLLSALQMAENGQSAEAATIANKVLKAAKEVHVRTAALYVLTKAEGAQSMPRLLAAVNDPQTEYRDAALKFAGAFQSPGNNARWLKALGKAKGSSKAAVISMLGAHKAAEALPAITKALKDKDADVRLAAITAAGQTGGAQAIPALLEVLKKGDAKEVVAVRDVLKTIKGNEVVSQSGAAIAAMPPAAQVALIDVLASRKADSRFQDVLPLTRSADESVRTAAYASLKDIAGSSQLSTLFTLLSGAENAADIRALQAAVVSAATDAAPVIAQMEKEAPAKQERYYQVLAGIGGPAALKVVAGAFEKGSPSQKAAAVKALNAWTDDAATSALLKIARDSKDYRNTALKGFVRLAKTAGTADQRLLMLRDAMELSPDAAVKKSILQQTEQCKTFPALLFAGNYLDDPAVEQEAAQAVMNIALADKTYNGALVRSLLEKTSKVLKGGDADYQREAIRKYLAEMPAGEGFVSMFNGKDLQGWKGLVADPVKRAKMNAATLQKEQAKADEKMRTGWKAEDGLLIFTGKGDNLCTEKKYGDFEMFVDWKITKDGDAGIYLRGTPQVQIWDTARHDVGAQVGSGGLYNNQQNPAKPSKVADNAIGEWNNFRIIMKGDRVTVYLNGELVVNNVMLENYWDRALPIFTEEQIELQAHGTYVAYRNLYIREFEQVKPFTLSEEEKKEGYRILFDGTNMHQWTGNTSGYAIDNGDILCSPQKGSGGNLYTKDEFSDFIFRFEFQLTPGANNGLGIRAPLTGNAAYEGMELQILDNEADIYKNLHIYQYHGSVYGVIPAKRGFLKPVGEWNYEQVTVKGTHITVELNGTVILDGDIADARDNGTLDHKEHPGLKRDKGHIGFLGHGSVLRFRNIRIKDLAKK</sequence>
<dbReference type="Gene3D" id="1.25.10.10">
    <property type="entry name" value="Leucine-rich Repeat Variant"/>
    <property type="match status" value="2"/>
</dbReference>
<dbReference type="InterPro" id="IPR004155">
    <property type="entry name" value="PBS_lyase_HEAT"/>
</dbReference>
<gene>
    <name evidence="3" type="ORF">CCY01nite_31140</name>
</gene>
<accession>A0A512RMC7</accession>
<keyword evidence="1" id="KW-0732">Signal</keyword>
<evidence type="ECO:0000259" key="2">
    <source>
        <dbReference type="Pfam" id="PF06439"/>
    </source>
</evidence>
<dbReference type="SMART" id="SM00567">
    <property type="entry name" value="EZ_HEAT"/>
    <property type="match status" value="4"/>
</dbReference>
<feature type="domain" description="3-keto-alpha-glucoside-1,2-lyase/3-keto-2-hydroxy-glucal hydratase" evidence="2">
    <location>
        <begin position="710"/>
        <end position="905"/>
    </location>
</feature>
<evidence type="ECO:0000256" key="1">
    <source>
        <dbReference type="SAM" id="SignalP"/>
    </source>
</evidence>
<dbReference type="InterPro" id="IPR016024">
    <property type="entry name" value="ARM-type_fold"/>
</dbReference>
<dbReference type="InterPro" id="IPR010496">
    <property type="entry name" value="AL/BT2_dom"/>
</dbReference>
<evidence type="ECO:0000313" key="3">
    <source>
        <dbReference type="EMBL" id="GEP96854.1"/>
    </source>
</evidence>
<dbReference type="Gene3D" id="2.60.120.560">
    <property type="entry name" value="Exo-inulinase, domain 1"/>
    <property type="match status" value="2"/>
</dbReference>
<reference evidence="3 4" key="1">
    <citation type="submission" date="2019-07" db="EMBL/GenBank/DDBJ databases">
        <title>Whole genome shotgun sequence of Chitinophaga cymbidii NBRC 109752.</title>
        <authorList>
            <person name="Hosoyama A."/>
            <person name="Uohara A."/>
            <person name="Ohji S."/>
            <person name="Ichikawa N."/>
        </authorList>
    </citation>
    <scope>NUCLEOTIDE SEQUENCE [LARGE SCALE GENOMIC DNA]</scope>
    <source>
        <strain evidence="3 4">NBRC 109752</strain>
    </source>
</reference>
<dbReference type="SUPFAM" id="SSF48371">
    <property type="entry name" value="ARM repeat"/>
    <property type="match status" value="2"/>
</dbReference>
<keyword evidence="4" id="KW-1185">Reference proteome</keyword>
<protein>
    <recommendedName>
        <fullName evidence="2">3-keto-alpha-glucoside-1,2-lyase/3-keto-2-hydroxy-glucal hydratase domain-containing protein</fullName>
    </recommendedName>
</protein>
<proteinExistence type="predicted"/>
<dbReference type="Proteomes" id="UP000321436">
    <property type="component" value="Unassembled WGS sequence"/>
</dbReference>
<dbReference type="AlphaFoldDB" id="A0A512RMC7"/>
<dbReference type="PANTHER" id="PTHR12697:SF5">
    <property type="entry name" value="DEOXYHYPUSINE HYDROXYLASE"/>
    <property type="match status" value="1"/>
</dbReference>
<dbReference type="EMBL" id="BKAU01000003">
    <property type="protein sequence ID" value="GEP96854.1"/>
    <property type="molecule type" value="Genomic_DNA"/>
</dbReference>
<dbReference type="Pfam" id="PF13646">
    <property type="entry name" value="HEAT_2"/>
    <property type="match status" value="1"/>
</dbReference>
<dbReference type="RefSeq" id="WP_222614411.1">
    <property type="nucleotide sequence ID" value="NZ_BKAU01000003.1"/>
</dbReference>
<dbReference type="InterPro" id="IPR011989">
    <property type="entry name" value="ARM-like"/>
</dbReference>
<comment type="caution">
    <text evidence="3">The sequence shown here is derived from an EMBL/GenBank/DDBJ whole genome shotgun (WGS) entry which is preliminary data.</text>
</comment>
<name>A0A512RMC7_9BACT</name>
<dbReference type="Pfam" id="PF06439">
    <property type="entry name" value="3keto-disac_hyd"/>
    <property type="match status" value="2"/>
</dbReference>
<dbReference type="GO" id="GO:0016787">
    <property type="term" value="F:hydrolase activity"/>
    <property type="evidence" value="ECO:0007669"/>
    <property type="project" value="InterPro"/>
</dbReference>
<evidence type="ECO:0000313" key="4">
    <source>
        <dbReference type="Proteomes" id="UP000321436"/>
    </source>
</evidence>
<feature type="domain" description="3-keto-alpha-glucoside-1,2-lyase/3-keto-2-hydroxy-glucal hydratase" evidence="2">
    <location>
        <begin position="924"/>
        <end position="1110"/>
    </location>
</feature>
<feature type="signal peptide" evidence="1">
    <location>
        <begin position="1"/>
        <end position="19"/>
    </location>
</feature>